<reference evidence="6" key="1">
    <citation type="journal article" date="2020" name="mSystems">
        <title>Genome- and Community-Level Interaction Insights into Carbon Utilization and Element Cycling Functions of Hydrothermarchaeota in Hydrothermal Sediment.</title>
        <authorList>
            <person name="Zhou Z."/>
            <person name="Liu Y."/>
            <person name="Xu W."/>
            <person name="Pan J."/>
            <person name="Luo Z.H."/>
            <person name="Li M."/>
        </authorList>
    </citation>
    <scope>NUCLEOTIDE SEQUENCE [LARGE SCALE GENOMIC DNA]</scope>
    <source>
        <strain evidence="6">SpSt-609</strain>
    </source>
</reference>
<proteinExistence type="inferred from homology"/>
<dbReference type="NCBIfam" id="NF002469">
    <property type="entry name" value="PRK01712.1"/>
    <property type="match status" value="1"/>
</dbReference>
<dbReference type="Pfam" id="PF02599">
    <property type="entry name" value="CsrA"/>
    <property type="match status" value="1"/>
</dbReference>
<comment type="similarity">
    <text evidence="5">Belongs to the CsrA/RsmA family.</text>
</comment>
<dbReference type="GO" id="GO:0005829">
    <property type="term" value="C:cytosol"/>
    <property type="evidence" value="ECO:0007669"/>
    <property type="project" value="TreeGrafter"/>
</dbReference>
<evidence type="ECO:0000256" key="3">
    <source>
        <dbReference type="ARBA" id="ARBA00022845"/>
    </source>
</evidence>
<dbReference type="HAMAP" id="MF_00167">
    <property type="entry name" value="CsrA"/>
    <property type="match status" value="1"/>
</dbReference>
<evidence type="ECO:0000256" key="2">
    <source>
        <dbReference type="ARBA" id="ARBA00022491"/>
    </source>
</evidence>
<keyword evidence="4 5" id="KW-0694">RNA-binding</keyword>
<comment type="subunit">
    <text evidence="5">Homodimer; the beta-strands of each monomer intercalate to form a hydrophobic core, while the alpha-helices form wings that extend away from the core.</text>
</comment>
<keyword evidence="3 5" id="KW-0810">Translation regulation</keyword>
<keyword evidence="1 5" id="KW-0963">Cytoplasm</keyword>
<dbReference type="GO" id="GO:0044781">
    <property type="term" value="P:bacterial-type flagellum organization"/>
    <property type="evidence" value="ECO:0007669"/>
    <property type="project" value="UniProtKB-KW"/>
</dbReference>
<sequence length="74" mass="8229">MLVLSRKIGERIIIGDNIEIKILKIEGASVKIGIVAPAEVKIYREEVYKKVAEQNKSSALVDTGQVSEILRHVK</sequence>
<dbReference type="InterPro" id="IPR036107">
    <property type="entry name" value="CsrA_sf"/>
</dbReference>
<dbReference type="EMBL" id="DSZY01000029">
    <property type="protein sequence ID" value="HGU40769.1"/>
    <property type="molecule type" value="Genomic_DNA"/>
</dbReference>
<dbReference type="InterPro" id="IPR003751">
    <property type="entry name" value="CsrA"/>
</dbReference>
<dbReference type="GO" id="GO:0006402">
    <property type="term" value="P:mRNA catabolic process"/>
    <property type="evidence" value="ECO:0007669"/>
    <property type="project" value="InterPro"/>
</dbReference>
<keyword evidence="5" id="KW-1005">Bacterial flagellum biogenesis</keyword>
<dbReference type="GO" id="GO:0045947">
    <property type="term" value="P:negative regulation of translational initiation"/>
    <property type="evidence" value="ECO:0007669"/>
    <property type="project" value="UniProtKB-UniRule"/>
</dbReference>
<comment type="function">
    <text evidence="5">A translational regulator that binds mRNA to regulate translation initiation and/or mRNA stability. Usually binds in the 5'-UTR at or near the Shine-Dalgarno sequence preventing ribosome-binding, thus repressing translation. Its main target seems to be the major flagellin gene, while its function is anatagonized by FliW.</text>
</comment>
<name>A0A7C4GK47_9BACT</name>
<dbReference type="PANTHER" id="PTHR34984:SF1">
    <property type="entry name" value="CARBON STORAGE REGULATOR"/>
    <property type="match status" value="1"/>
</dbReference>
<evidence type="ECO:0000256" key="5">
    <source>
        <dbReference type="HAMAP-Rule" id="MF_00167"/>
    </source>
</evidence>
<dbReference type="Gene3D" id="2.60.40.4380">
    <property type="entry name" value="Translational regulator CsrA"/>
    <property type="match status" value="1"/>
</dbReference>
<evidence type="ECO:0000256" key="1">
    <source>
        <dbReference type="ARBA" id="ARBA00022490"/>
    </source>
</evidence>
<dbReference type="FunFam" id="2.60.40.4380:FF:000002">
    <property type="entry name" value="Translational regulator CsrA"/>
    <property type="match status" value="1"/>
</dbReference>
<dbReference type="GO" id="GO:0006109">
    <property type="term" value="P:regulation of carbohydrate metabolic process"/>
    <property type="evidence" value="ECO:0007669"/>
    <property type="project" value="InterPro"/>
</dbReference>
<organism evidence="6">
    <name type="scientific">Fervidobacterium thailandense</name>
    <dbReference type="NCBI Taxonomy" id="1008305"/>
    <lineage>
        <taxon>Bacteria</taxon>
        <taxon>Thermotogati</taxon>
        <taxon>Thermotogota</taxon>
        <taxon>Thermotogae</taxon>
        <taxon>Thermotogales</taxon>
        <taxon>Fervidobacteriaceae</taxon>
        <taxon>Fervidobacterium</taxon>
    </lineage>
</organism>
<dbReference type="PANTHER" id="PTHR34984">
    <property type="entry name" value="CARBON STORAGE REGULATOR"/>
    <property type="match status" value="1"/>
</dbReference>
<gene>
    <name evidence="5 6" type="primary">csrA</name>
    <name evidence="6" type="ORF">ENT77_06185</name>
</gene>
<dbReference type="SUPFAM" id="SSF117130">
    <property type="entry name" value="CsrA-like"/>
    <property type="match status" value="1"/>
</dbReference>
<protein>
    <recommendedName>
        <fullName evidence="5">Translational regulator CsrA</fullName>
    </recommendedName>
</protein>
<dbReference type="GO" id="GO:1902208">
    <property type="term" value="P:regulation of bacterial-type flagellum assembly"/>
    <property type="evidence" value="ECO:0007669"/>
    <property type="project" value="UniProtKB-UniRule"/>
</dbReference>
<dbReference type="NCBIfam" id="TIGR00202">
    <property type="entry name" value="csrA"/>
    <property type="match status" value="1"/>
</dbReference>
<dbReference type="AlphaFoldDB" id="A0A7C4GK47"/>
<comment type="subcellular location">
    <subcellularLocation>
        <location evidence="5">Cytoplasm</location>
    </subcellularLocation>
</comment>
<dbReference type="GO" id="GO:0048027">
    <property type="term" value="F:mRNA 5'-UTR binding"/>
    <property type="evidence" value="ECO:0007669"/>
    <property type="project" value="UniProtKB-UniRule"/>
</dbReference>
<comment type="caution">
    <text evidence="6">The sequence shown here is derived from an EMBL/GenBank/DDBJ whole genome shotgun (WGS) entry which is preliminary data.</text>
</comment>
<accession>A0A7C4GK47</accession>
<evidence type="ECO:0000256" key="4">
    <source>
        <dbReference type="ARBA" id="ARBA00022884"/>
    </source>
</evidence>
<keyword evidence="2 5" id="KW-0678">Repressor</keyword>
<evidence type="ECO:0000313" key="6">
    <source>
        <dbReference type="EMBL" id="HGU40769.1"/>
    </source>
</evidence>